<name>A0A8T2GAC1_9BRAS</name>
<feature type="transmembrane region" description="Helical" evidence="2">
    <location>
        <begin position="128"/>
        <end position="151"/>
    </location>
</feature>
<evidence type="ECO:0000256" key="2">
    <source>
        <dbReference type="SAM" id="Phobius"/>
    </source>
</evidence>
<feature type="transmembrane region" description="Helical" evidence="2">
    <location>
        <begin position="21"/>
        <end position="39"/>
    </location>
</feature>
<gene>
    <name evidence="3" type="ORF">ISN45_At01g002340</name>
</gene>
<dbReference type="Proteomes" id="UP000694240">
    <property type="component" value="Chromosome 1"/>
</dbReference>
<dbReference type="AlphaFoldDB" id="A0A8T2GAC1"/>
<proteinExistence type="predicted"/>
<sequence>MFLIIHYNLRCRLIIRRKLGSSYVVLLFSLNLVSMYQQVLGNCQYDLEMLQYKKHNLKDLDMKLIWGHFAILVLIDGEDGNSNNGSADGDGDDNNSGADGNSDDNSGGADGDSETTVVVPVAMVTTTVAVSVVMVTATIAVLVAMVTTMAVPVTKR</sequence>
<feature type="region of interest" description="Disordered" evidence="1">
    <location>
        <begin position="83"/>
        <end position="113"/>
    </location>
</feature>
<dbReference type="EMBL" id="JAEFBK010000001">
    <property type="protein sequence ID" value="KAG7644899.1"/>
    <property type="molecule type" value="Genomic_DNA"/>
</dbReference>
<reference evidence="3 4" key="1">
    <citation type="submission" date="2020-12" db="EMBL/GenBank/DDBJ databases">
        <title>Concerted genomic and epigenomic changes stabilize Arabidopsis allopolyploids.</title>
        <authorList>
            <person name="Chen Z."/>
        </authorList>
    </citation>
    <scope>NUCLEOTIDE SEQUENCE [LARGE SCALE GENOMIC DNA]</scope>
    <source>
        <strain evidence="3">Allo738</strain>
        <tissue evidence="3">Leaf</tissue>
    </source>
</reference>
<protein>
    <recommendedName>
        <fullName evidence="5">Transmembrane protein</fullName>
    </recommendedName>
</protein>
<organism evidence="3 4">
    <name type="scientific">Arabidopsis thaliana x Arabidopsis arenosa</name>
    <dbReference type="NCBI Taxonomy" id="1240361"/>
    <lineage>
        <taxon>Eukaryota</taxon>
        <taxon>Viridiplantae</taxon>
        <taxon>Streptophyta</taxon>
        <taxon>Embryophyta</taxon>
        <taxon>Tracheophyta</taxon>
        <taxon>Spermatophyta</taxon>
        <taxon>Magnoliopsida</taxon>
        <taxon>eudicotyledons</taxon>
        <taxon>Gunneridae</taxon>
        <taxon>Pentapetalae</taxon>
        <taxon>rosids</taxon>
        <taxon>malvids</taxon>
        <taxon>Brassicales</taxon>
        <taxon>Brassicaceae</taxon>
        <taxon>Camelineae</taxon>
        <taxon>Arabidopsis</taxon>
    </lineage>
</organism>
<evidence type="ECO:0000313" key="3">
    <source>
        <dbReference type="EMBL" id="KAG7644899.1"/>
    </source>
</evidence>
<keyword evidence="2" id="KW-0472">Membrane</keyword>
<evidence type="ECO:0000313" key="4">
    <source>
        <dbReference type="Proteomes" id="UP000694240"/>
    </source>
</evidence>
<evidence type="ECO:0008006" key="5">
    <source>
        <dbReference type="Google" id="ProtNLM"/>
    </source>
</evidence>
<keyword evidence="2" id="KW-1133">Transmembrane helix</keyword>
<evidence type="ECO:0000256" key="1">
    <source>
        <dbReference type="SAM" id="MobiDB-lite"/>
    </source>
</evidence>
<keyword evidence="2" id="KW-0812">Transmembrane</keyword>
<keyword evidence="4" id="KW-1185">Reference proteome</keyword>
<comment type="caution">
    <text evidence="3">The sequence shown here is derived from an EMBL/GenBank/DDBJ whole genome shotgun (WGS) entry which is preliminary data.</text>
</comment>
<feature type="compositionally biased region" description="Low complexity" evidence="1">
    <location>
        <begin position="94"/>
        <end position="107"/>
    </location>
</feature>
<accession>A0A8T2GAC1</accession>